<dbReference type="Gene3D" id="3.60.15.10">
    <property type="entry name" value="Ribonuclease Z/Hydroxyacylglutathione hydrolase-like"/>
    <property type="match status" value="1"/>
</dbReference>
<accession>A0A0U1L2U2</accession>
<sequence length="340" mass="38594">MHNFEDILDFCYNETGENKLITTINGRMNVMQCIQEIKKDVYWIGGNDFSTERFENMLPLPNGVSYNSYLILDEKTAIIDSVDASIRVQFLTNAKYLLQNRKLDYLVINHMEPDHCAALVDLVEMYPDVKIVGNAKIFTFFEQFYGKPCPDNYVTVGEGDVIDLGRHKLQSFKAPMVHWPEVTVTFEQTEKLLFSADAFGTFGTLNGNIFADEVDYEAVYLADARRYYSNIVGKFGPQVQLALKKLLPLGIEMIAPLHGPIYRTPETIQYIVGKYNAWSSYEPEKKACLLPLHPCMAIPQLLPMLWPINWHCAASLICGCMTYPKPIHPSLLPKLGSIAT</sequence>
<dbReference type="Pfam" id="PF19583">
    <property type="entry name" value="ODP"/>
    <property type="match status" value="1"/>
</dbReference>
<dbReference type="AlphaFoldDB" id="A0A0U1L2U2"/>
<evidence type="ECO:0000313" key="3">
    <source>
        <dbReference type="Proteomes" id="UP000049855"/>
    </source>
</evidence>
<dbReference type="InterPro" id="IPR036866">
    <property type="entry name" value="RibonucZ/Hydroxyglut_hydro"/>
</dbReference>
<dbReference type="EC" id="2.5.1.26" evidence="2"/>
<keyword evidence="3" id="KW-1185">Reference proteome</keyword>
<proteinExistence type="predicted"/>
<dbReference type="SMART" id="SM00849">
    <property type="entry name" value="Lactamase_B"/>
    <property type="match status" value="1"/>
</dbReference>
<dbReference type="PANTHER" id="PTHR43717:SF1">
    <property type="entry name" value="ANAEROBIC NITRIC OXIDE REDUCTASE FLAVORUBREDOXIN"/>
    <property type="match status" value="1"/>
</dbReference>
<dbReference type="InterPro" id="IPR001279">
    <property type="entry name" value="Metallo-B-lactamas"/>
</dbReference>
<gene>
    <name evidence="2" type="ORF">SpAn4DRAFT_0121</name>
</gene>
<evidence type="ECO:0000313" key="2">
    <source>
        <dbReference type="EMBL" id="CQR73659.1"/>
    </source>
</evidence>
<feature type="domain" description="Metallo-beta-lactamase" evidence="1">
    <location>
        <begin position="65"/>
        <end position="243"/>
    </location>
</feature>
<protein>
    <submittedName>
        <fullName evidence="2">Alkyldihydroxyacetonephosphate synthase</fullName>
        <ecNumber evidence="2">2.5.1.26</ecNumber>
    </submittedName>
</protein>
<evidence type="ECO:0000259" key="1">
    <source>
        <dbReference type="SMART" id="SM00849"/>
    </source>
</evidence>
<dbReference type="Proteomes" id="UP000049855">
    <property type="component" value="Unassembled WGS sequence"/>
</dbReference>
<dbReference type="GO" id="GO:0008609">
    <property type="term" value="F:alkylglycerone-phosphate synthase activity"/>
    <property type="evidence" value="ECO:0007669"/>
    <property type="project" value="UniProtKB-EC"/>
</dbReference>
<organism evidence="2 3">
    <name type="scientific">Sporomusa ovata</name>
    <dbReference type="NCBI Taxonomy" id="2378"/>
    <lineage>
        <taxon>Bacteria</taxon>
        <taxon>Bacillati</taxon>
        <taxon>Bacillota</taxon>
        <taxon>Negativicutes</taxon>
        <taxon>Selenomonadales</taxon>
        <taxon>Sporomusaceae</taxon>
        <taxon>Sporomusa</taxon>
    </lineage>
</organism>
<dbReference type="SUPFAM" id="SSF56281">
    <property type="entry name" value="Metallo-hydrolase/oxidoreductase"/>
    <property type="match status" value="1"/>
</dbReference>
<dbReference type="PANTHER" id="PTHR43717">
    <property type="entry name" value="ANAEROBIC NITRIC OXIDE REDUCTASE FLAVORUBREDOXIN"/>
    <property type="match status" value="1"/>
</dbReference>
<dbReference type="CDD" id="cd07709">
    <property type="entry name" value="flavodiiron_proteins_MBL-fold"/>
    <property type="match status" value="1"/>
</dbReference>
<dbReference type="InterPro" id="IPR045761">
    <property type="entry name" value="ODP_dom"/>
</dbReference>
<dbReference type="EMBL" id="CTRP01000014">
    <property type="protein sequence ID" value="CQR73659.1"/>
    <property type="molecule type" value="Genomic_DNA"/>
</dbReference>
<name>A0A0U1L2U2_9FIRM</name>
<keyword evidence="2" id="KW-0808">Transferase</keyword>
<dbReference type="RefSeq" id="WP_220387746.1">
    <property type="nucleotide sequence ID" value="NZ_CTRP01000014.1"/>
</dbReference>
<reference evidence="3" key="1">
    <citation type="submission" date="2015-03" db="EMBL/GenBank/DDBJ databases">
        <authorList>
            <person name="Nijsse Bart"/>
        </authorList>
    </citation>
    <scope>NUCLEOTIDE SEQUENCE [LARGE SCALE GENOMIC DNA]</scope>
</reference>